<feature type="compositionally biased region" description="Basic residues" evidence="1">
    <location>
        <begin position="350"/>
        <end position="361"/>
    </location>
</feature>
<accession>A0A0L9VI69</accession>
<dbReference type="Gramene" id="KOM54399">
    <property type="protein sequence ID" value="KOM54399"/>
    <property type="gene ID" value="LR48_Vigan10g029100"/>
</dbReference>
<name>A0A0L9VI69_PHAAN</name>
<evidence type="ECO:0000313" key="2">
    <source>
        <dbReference type="EMBL" id="KOM54399.1"/>
    </source>
</evidence>
<reference evidence="3" key="1">
    <citation type="journal article" date="2015" name="Proc. Natl. Acad. Sci. U.S.A.">
        <title>Genome sequencing of adzuki bean (Vigna angularis) provides insight into high starch and low fat accumulation and domestication.</title>
        <authorList>
            <person name="Yang K."/>
            <person name="Tian Z."/>
            <person name="Chen C."/>
            <person name="Luo L."/>
            <person name="Zhao B."/>
            <person name="Wang Z."/>
            <person name="Yu L."/>
            <person name="Li Y."/>
            <person name="Sun Y."/>
            <person name="Li W."/>
            <person name="Chen Y."/>
            <person name="Li Y."/>
            <person name="Zhang Y."/>
            <person name="Ai D."/>
            <person name="Zhao J."/>
            <person name="Shang C."/>
            <person name="Ma Y."/>
            <person name="Wu B."/>
            <person name="Wang M."/>
            <person name="Gao L."/>
            <person name="Sun D."/>
            <person name="Zhang P."/>
            <person name="Guo F."/>
            <person name="Wang W."/>
            <person name="Li Y."/>
            <person name="Wang J."/>
            <person name="Varshney R.K."/>
            <person name="Wang J."/>
            <person name="Ling H.Q."/>
            <person name="Wan P."/>
        </authorList>
    </citation>
    <scope>NUCLEOTIDE SEQUENCE</scope>
    <source>
        <strain evidence="3">cv. Jingnong 6</strain>
    </source>
</reference>
<sequence>MVLRLECIYTVHSILKHTHTSRFAQQRRPKASCTVHRPAISKRERCLGKREHHVEQPSLFSKRSSSKKTHCSWCKKSHGWMEQLEGREFPPCNGNGWIPAEMTHGLPHPEALELHYEGSCTIQQEDPTSTTEKLLHLPFGMNGRGYADGAAGSTSFVNSSMLGLSDERNPPADNQADSPTVENSYRILEDSEDEAVAINVDFTGDGMEEFKVNFLKVAILEAGRSHFYFSDDQPKFPFYWISCPKVLHDARRVGSDQQAKSVMGYLGSKNLHNRMFDYLPVMDQGNNNTFSRMMARKQEELKKYGEGCSSRSPITPNPVIVQNPPIDLEVQTAAFARQAETIPISSAPTQKKKKNKRKAARPKSMDEASNMAYELVARSSIYMAYAADRRKVVASAITECNLFYQMPLENPCYEVMQTVVEGKLVPLTPSPETQPLVAPFVEPQQIVVEVIEEAKGENT</sequence>
<evidence type="ECO:0000256" key="1">
    <source>
        <dbReference type="SAM" id="MobiDB-lite"/>
    </source>
</evidence>
<dbReference type="AlphaFoldDB" id="A0A0L9VI69"/>
<dbReference type="Proteomes" id="UP000053144">
    <property type="component" value="Chromosome 10"/>
</dbReference>
<protein>
    <submittedName>
        <fullName evidence="2">Uncharacterized protein</fullName>
    </submittedName>
</protein>
<gene>
    <name evidence="2" type="ORF">LR48_Vigan10g029100</name>
</gene>
<evidence type="ECO:0000313" key="3">
    <source>
        <dbReference type="Proteomes" id="UP000053144"/>
    </source>
</evidence>
<organism evidence="2 3">
    <name type="scientific">Phaseolus angularis</name>
    <name type="common">Azuki bean</name>
    <name type="synonym">Vigna angularis</name>
    <dbReference type="NCBI Taxonomy" id="3914"/>
    <lineage>
        <taxon>Eukaryota</taxon>
        <taxon>Viridiplantae</taxon>
        <taxon>Streptophyta</taxon>
        <taxon>Embryophyta</taxon>
        <taxon>Tracheophyta</taxon>
        <taxon>Spermatophyta</taxon>
        <taxon>Magnoliopsida</taxon>
        <taxon>eudicotyledons</taxon>
        <taxon>Gunneridae</taxon>
        <taxon>Pentapetalae</taxon>
        <taxon>rosids</taxon>
        <taxon>fabids</taxon>
        <taxon>Fabales</taxon>
        <taxon>Fabaceae</taxon>
        <taxon>Papilionoideae</taxon>
        <taxon>50 kb inversion clade</taxon>
        <taxon>NPAAA clade</taxon>
        <taxon>indigoferoid/millettioid clade</taxon>
        <taxon>Phaseoleae</taxon>
        <taxon>Vigna</taxon>
    </lineage>
</organism>
<proteinExistence type="predicted"/>
<dbReference type="EMBL" id="CM003380">
    <property type="protein sequence ID" value="KOM54399.1"/>
    <property type="molecule type" value="Genomic_DNA"/>
</dbReference>
<feature type="region of interest" description="Disordered" evidence="1">
    <location>
        <begin position="341"/>
        <end position="365"/>
    </location>
</feature>